<dbReference type="EMBL" id="OU900098">
    <property type="protein sequence ID" value="CAG9862306.1"/>
    <property type="molecule type" value="Genomic_DNA"/>
</dbReference>
<sequence length="368" mass="41653">MAAREVFLAGIASFLIVCAGCVRDGKSNEKISVVLFFSETDQIPVTDLGVRFLGLKKVAEVEYNNIKESTNNYLVQRKIDQCQKNLQESLESLTHFCKNAIGVNVALVNINGSITEGDKPFTFNSKSKRNRKQKKNKISNAKTPPIDIVLSPQHTEVFKIRVKRKATEKDNKKNDIEHEKFIGEPVANTKDRHPWDVLDVWSHVRFSFFGKLLEDEKKANLAKQENQILPDESSRKRIDPGLFQTVQTALGSLQANSEAFLLIVFGGRLQEISEKYSPLVQTLKHIIENTDPENTIIVLTGNCLEYKNCNNGVVEINENVKESRKLRKIPVYAKGPNSNKLCECSLLYDIPLIIKDSLRESYPIFDSQ</sequence>
<accession>A0A9N9TTN3</accession>
<evidence type="ECO:0000313" key="3">
    <source>
        <dbReference type="EMBL" id="CAG9862306.1"/>
    </source>
</evidence>
<feature type="chain" id="PRO_5040353477" evidence="2">
    <location>
        <begin position="22"/>
        <end position="368"/>
    </location>
</feature>
<keyword evidence="2" id="KW-0732">Signal</keyword>
<evidence type="ECO:0000256" key="2">
    <source>
        <dbReference type="SAM" id="SignalP"/>
    </source>
</evidence>
<dbReference type="Proteomes" id="UP001153712">
    <property type="component" value="Chromosome 5"/>
</dbReference>
<evidence type="ECO:0000256" key="1">
    <source>
        <dbReference type="SAM" id="MobiDB-lite"/>
    </source>
</evidence>
<evidence type="ECO:0000313" key="4">
    <source>
        <dbReference type="Proteomes" id="UP001153712"/>
    </source>
</evidence>
<dbReference type="OrthoDB" id="6783374at2759"/>
<organism evidence="3 4">
    <name type="scientific">Phyllotreta striolata</name>
    <name type="common">Striped flea beetle</name>
    <name type="synonym">Crioceris striolata</name>
    <dbReference type="NCBI Taxonomy" id="444603"/>
    <lineage>
        <taxon>Eukaryota</taxon>
        <taxon>Metazoa</taxon>
        <taxon>Ecdysozoa</taxon>
        <taxon>Arthropoda</taxon>
        <taxon>Hexapoda</taxon>
        <taxon>Insecta</taxon>
        <taxon>Pterygota</taxon>
        <taxon>Neoptera</taxon>
        <taxon>Endopterygota</taxon>
        <taxon>Coleoptera</taxon>
        <taxon>Polyphaga</taxon>
        <taxon>Cucujiformia</taxon>
        <taxon>Chrysomeloidea</taxon>
        <taxon>Chrysomelidae</taxon>
        <taxon>Galerucinae</taxon>
        <taxon>Alticini</taxon>
        <taxon>Phyllotreta</taxon>
    </lineage>
</organism>
<name>A0A9N9TTN3_PHYSR</name>
<feature type="compositionally biased region" description="Basic residues" evidence="1">
    <location>
        <begin position="126"/>
        <end position="137"/>
    </location>
</feature>
<keyword evidence="4" id="KW-1185">Reference proteome</keyword>
<feature type="signal peptide" evidence="2">
    <location>
        <begin position="1"/>
        <end position="21"/>
    </location>
</feature>
<proteinExistence type="predicted"/>
<dbReference type="AlphaFoldDB" id="A0A9N9TTN3"/>
<gene>
    <name evidence="3" type="ORF">PHYEVI_LOCUS8623</name>
</gene>
<feature type="region of interest" description="Disordered" evidence="1">
    <location>
        <begin position="119"/>
        <end position="146"/>
    </location>
</feature>
<protein>
    <submittedName>
        <fullName evidence="3">Uncharacterized protein</fullName>
    </submittedName>
</protein>
<reference evidence="3" key="1">
    <citation type="submission" date="2022-01" db="EMBL/GenBank/DDBJ databases">
        <authorList>
            <person name="King R."/>
        </authorList>
    </citation>
    <scope>NUCLEOTIDE SEQUENCE</scope>
</reference>